<reference evidence="2" key="1">
    <citation type="journal article" date="2016" name="Nature">
        <title>Genome evolution in the allotetraploid frog Xenopus laevis.</title>
        <authorList>
            <person name="Session A.M."/>
            <person name="Uno Y."/>
            <person name="Kwon T."/>
            <person name="Chapman J.A."/>
            <person name="Toyoda A."/>
            <person name="Takahashi S."/>
            <person name="Fukui A."/>
            <person name="Hikosaka A."/>
            <person name="Suzuki A."/>
            <person name="Kondo M."/>
            <person name="van Heeringen S.J."/>
            <person name="Quigley I."/>
            <person name="Heinz S."/>
            <person name="Ogino H."/>
            <person name="Ochi H."/>
            <person name="Hellsten U."/>
            <person name="Lyons J.B."/>
            <person name="Simakov O."/>
            <person name="Putnam N."/>
            <person name="Stites J."/>
            <person name="Kuroki Y."/>
            <person name="Tanaka T."/>
            <person name="Michiue T."/>
            <person name="Watanabe M."/>
            <person name="Bogdanovic O."/>
            <person name="Lister R."/>
            <person name="Georgiou G."/>
            <person name="Paranjpe S.S."/>
            <person name="van Kruijsbergen I."/>
            <person name="Shu S."/>
            <person name="Carlson J."/>
            <person name="Kinoshita T."/>
            <person name="Ohta Y."/>
            <person name="Mawaribuchi S."/>
            <person name="Jenkins J."/>
            <person name="Grimwood J."/>
            <person name="Schmutz J."/>
            <person name="Mitros T."/>
            <person name="Mozaffari S.V."/>
            <person name="Suzuki Y."/>
            <person name="Haramoto Y."/>
            <person name="Yamamoto T.S."/>
            <person name="Takagi C."/>
            <person name="Heald R."/>
            <person name="Miller K."/>
            <person name="Haudenschild C."/>
            <person name="Kitzman J."/>
            <person name="Nakayama T."/>
            <person name="Izutsu Y."/>
            <person name="Robert J."/>
            <person name="Fortriede J."/>
            <person name="Burns K."/>
            <person name="Lotay V."/>
            <person name="Karimi K."/>
            <person name="Yasuoka Y."/>
            <person name="Dichmann D.S."/>
            <person name="Flajnik M.F."/>
            <person name="Houston D.W."/>
            <person name="Shendure J."/>
            <person name="DuPasquier L."/>
            <person name="Vize P.D."/>
            <person name="Zorn A.M."/>
            <person name="Ito M."/>
            <person name="Marcotte E.M."/>
            <person name="Wallingford J.B."/>
            <person name="Ito Y."/>
            <person name="Asashima M."/>
            <person name="Ueno N."/>
            <person name="Matsuda Y."/>
            <person name="Veenstra G.J."/>
            <person name="Fujiyama A."/>
            <person name="Harland R.M."/>
            <person name="Taira M."/>
            <person name="Rokhsar D.S."/>
        </authorList>
    </citation>
    <scope>NUCLEOTIDE SEQUENCE [LARGE SCALE GENOMIC DNA]</scope>
    <source>
        <strain evidence="2">J</strain>
    </source>
</reference>
<dbReference type="Proteomes" id="UP000694892">
    <property type="component" value="Chromosome 9_10L"/>
</dbReference>
<proteinExistence type="predicted"/>
<gene>
    <name evidence="1" type="ORF">XELAEV_18044785mg</name>
</gene>
<evidence type="ECO:0000313" key="2">
    <source>
        <dbReference type="Proteomes" id="UP000694892"/>
    </source>
</evidence>
<dbReference type="AlphaFoldDB" id="A0A974BZC5"/>
<evidence type="ECO:0000313" key="1">
    <source>
        <dbReference type="EMBL" id="OCT63685.1"/>
    </source>
</evidence>
<protein>
    <submittedName>
        <fullName evidence="1">Uncharacterized protein</fullName>
    </submittedName>
</protein>
<sequence length="138" mass="15582">MCVYTQYPFTVTHPAYTAVTMVQKANVMHMGSGGFSKCYTLQSIIRPFPVVIFLKYDQILENGGQHIAHQAGHCQVPSMTYDSLYKSYNQCIYHTLLQGKNHKTLPNTRVPSSGKQVKISLSRRLSTTSILYHTNVHS</sequence>
<organism evidence="1 2">
    <name type="scientific">Xenopus laevis</name>
    <name type="common">African clawed frog</name>
    <dbReference type="NCBI Taxonomy" id="8355"/>
    <lineage>
        <taxon>Eukaryota</taxon>
        <taxon>Metazoa</taxon>
        <taxon>Chordata</taxon>
        <taxon>Craniata</taxon>
        <taxon>Vertebrata</taxon>
        <taxon>Euteleostomi</taxon>
        <taxon>Amphibia</taxon>
        <taxon>Batrachia</taxon>
        <taxon>Anura</taxon>
        <taxon>Pipoidea</taxon>
        <taxon>Pipidae</taxon>
        <taxon>Xenopodinae</taxon>
        <taxon>Xenopus</taxon>
        <taxon>Xenopus</taxon>
    </lineage>
</organism>
<name>A0A974BZC5_XENLA</name>
<dbReference type="EMBL" id="CM004482">
    <property type="protein sequence ID" value="OCT63685.1"/>
    <property type="molecule type" value="Genomic_DNA"/>
</dbReference>
<accession>A0A974BZC5</accession>